<proteinExistence type="predicted"/>
<dbReference type="Gene3D" id="1.10.10.60">
    <property type="entry name" value="Homeodomain-like"/>
    <property type="match status" value="1"/>
</dbReference>
<feature type="transmembrane region" description="Helical" evidence="14">
    <location>
        <begin position="41"/>
        <end position="58"/>
    </location>
</feature>
<evidence type="ECO:0000259" key="15">
    <source>
        <dbReference type="PROSITE" id="PS50922"/>
    </source>
</evidence>
<protein>
    <submittedName>
        <fullName evidence="17">Ceramide synthase 5</fullName>
    </submittedName>
</protein>
<dbReference type="UniPathway" id="UPA00222"/>
<dbReference type="KEGG" id="foc:113202527"/>
<feature type="transmembrane region" description="Helical" evidence="14">
    <location>
        <begin position="305"/>
        <end position="330"/>
    </location>
</feature>
<keyword evidence="16" id="KW-1185">Reference proteome</keyword>
<dbReference type="SMART" id="SM00724">
    <property type="entry name" value="TLC"/>
    <property type="match status" value="1"/>
</dbReference>
<reference evidence="17" key="1">
    <citation type="submission" date="2025-08" db="UniProtKB">
        <authorList>
            <consortium name="RefSeq"/>
        </authorList>
    </citation>
    <scope>IDENTIFICATION</scope>
    <source>
        <tissue evidence="17">Whole organism</tissue>
    </source>
</reference>
<dbReference type="InterPro" id="IPR009057">
    <property type="entry name" value="Homeodomain-like_sf"/>
</dbReference>
<feature type="transmembrane region" description="Helical" evidence="14">
    <location>
        <begin position="143"/>
        <end position="162"/>
    </location>
</feature>
<dbReference type="PROSITE" id="PS50922">
    <property type="entry name" value="TLC"/>
    <property type="match status" value="1"/>
</dbReference>
<keyword evidence="5" id="KW-0808">Transferase</keyword>
<evidence type="ECO:0000256" key="10">
    <source>
        <dbReference type="ARBA" id="ARBA00023136"/>
    </source>
</evidence>
<keyword evidence="10 12" id="KW-0472">Membrane</keyword>
<evidence type="ECO:0000256" key="2">
    <source>
        <dbReference type="ARBA" id="ARBA00004477"/>
    </source>
</evidence>
<dbReference type="InterPro" id="IPR001356">
    <property type="entry name" value="HD"/>
</dbReference>
<dbReference type="GO" id="GO:0005634">
    <property type="term" value="C:nucleus"/>
    <property type="evidence" value="ECO:0007669"/>
    <property type="project" value="UniProtKB-SubCell"/>
</dbReference>
<dbReference type="PANTHER" id="PTHR12560:SF0">
    <property type="entry name" value="LD18904P"/>
    <property type="match status" value="1"/>
</dbReference>
<evidence type="ECO:0000256" key="8">
    <source>
        <dbReference type="ARBA" id="ARBA00022989"/>
    </source>
</evidence>
<keyword evidence="7" id="KW-0256">Endoplasmic reticulum</keyword>
<dbReference type="FunFam" id="1.10.10.60:FF:000020">
    <property type="entry name" value="Ceramide synthase 5"/>
    <property type="match status" value="1"/>
</dbReference>
<keyword evidence="6 12" id="KW-0812">Transmembrane</keyword>
<evidence type="ECO:0000256" key="5">
    <source>
        <dbReference type="ARBA" id="ARBA00022679"/>
    </source>
</evidence>
<evidence type="ECO:0000256" key="7">
    <source>
        <dbReference type="ARBA" id="ARBA00022824"/>
    </source>
</evidence>
<dbReference type="GO" id="GO:0046513">
    <property type="term" value="P:ceramide biosynthetic process"/>
    <property type="evidence" value="ECO:0007669"/>
    <property type="project" value="InterPro"/>
</dbReference>
<dbReference type="SUPFAM" id="SSF46689">
    <property type="entry name" value="Homeodomain-like"/>
    <property type="match status" value="1"/>
</dbReference>
<dbReference type="RefSeq" id="XP_026272575.1">
    <property type="nucleotide sequence ID" value="XM_026416790.2"/>
</dbReference>
<dbReference type="Pfam" id="PF03798">
    <property type="entry name" value="TRAM_LAG1_CLN8"/>
    <property type="match status" value="1"/>
</dbReference>
<evidence type="ECO:0000256" key="14">
    <source>
        <dbReference type="SAM" id="Phobius"/>
    </source>
</evidence>
<feature type="region of interest" description="Disordered" evidence="13">
    <location>
        <begin position="343"/>
        <end position="362"/>
    </location>
</feature>
<comment type="catalytic activity">
    <reaction evidence="11">
        <text>sphinganine + octadecanoyl-CoA = N-(octadecanoyl)-sphinganine + CoA + H(+)</text>
        <dbReference type="Rhea" id="RHEA:36547"/>
        <dbReference type="ChEBI" id="CHEBI:15378"/>
        <dbReference type="ChEBI" id="CHEBI:57287"/>
        <dbReference type="ChEBI" id="CHEBI:57394"/>
        <dbReference type="ChEBI" id="CHEBI:57817"/>
        <dbReference type="ChEBI" id="CHEBI:67033"/>
    </reaction>
    <physiologicalReaction direction="left-to-right" evidence="11">
        <dbReference type="Rhea" id="RHEA:36548"/>
    </physiologicalReaction>
</comment>
<evidence type="ECO:0000256" key="3">
    <source>
        <dbReference type="ARBA" id="ARBA00004760"/>
    </source>
</evidence>
<dbReference type="GO" id="GO:0005789">
    <property type="term" value="C:endoplasmic reticulum membrane"/>
    <property type="evidence" value="ECO:0007669"/>
    <property type="project" value="UniProtKB-SubCell"/>
</dbReference>
<dbReference type="PANTHER" id="PTHR12560">
    <property type="entry name" value="LONGEVITY ASSURANCE FACTOR 1 LAG1"/>
    <property type="match status" value="1"/>
</dbReference>
<comment type="pathway">
    <text evidence="3">Lipid metabolism; sphingolipid metabolism.</text>
</comment>
<dbReference type="AlphaFoldDB" id="A0A6J1S040"/>
<dbReference type="PIRSF" id="PIRSF005225">
    <property type="entry name" value="LAG1_LAC1"/>
    <property type="match status" value="1"/>
</dbReference>
<dbReference type="GO" id="GO:0003677">
    <property type="term" value="F:DNA binding"/>
    <property type="evidence" value="ECO:0007669"/>
    <property type="project" value="InterPro"/>
</dbReference>
<dbReference type="Proteomes" id="UP000504606">
    <property type="component" value="Unplaced"/>
</dbReference>
<dbReference type="InterPro" id="IPR006634">
    <property type="entry name" value="TLC-dom"/>
</dbReference>
<name>A0A6J1S040_FRAOC</name>
<feature type="domain" description="TLC" evidence="15">
    <location>
        <begin position="132"/>
        <end position="334"/>
    </location>
</feature>
<dbReference type="GeneID" id="113202527"/>
<dbReference type="CDD" id="cd00086">
    <property type="entry name" value="homeodomain"/>
    <property type="match status" value="1"/>
</dbReference>
<evidence type="ECO:0000313" key="16">
    <source>
        <dbReference type="Proteomes" id="UP000504606"/>
    </source>
</evidence>
<organism evidence="16 17">
    <name type="scientific">Frankliniella occidentalis</name>
    <name type="common">Western flower thrips</name>
    <name type="synonym">Euthrips occidentalis</name>
    <dbReference type="NCBI Taxonomy" id="133901"/>
    <lineage>
        <taxon>Eukaryota</taxon>
        <taxon>Metazoa</taxon>
        <taxon>Ecdysozoa</taxon>
        <taxon>Arthropoda</taxon>
        <taxon>Hexapoda</taxon>
        <taxon>Insecta</taxon>
        <taxon>Pterygota</taxon>
        <taxon>Neoptera</taxon>
        <taxon>Paraneoptera</taxon>
        <taxon>Thysanoptera</taxon>
        <taxon>Terebrantia</taxon>
        <taxon>Thripoidea</taxon>
        <taxon>Thripidae</taxon>
        <taxon>Frankliniella</taxon>
    </lineage>
</organism>
<evidence type="ECO:0000313" key="17">
    <source>
        <dbReference type="RefSeq" id="XP_026272575.1"/>
    </source>
</evidence>
<accession>A0A6J1S040</accession>
<comment type="pathway">
    <text evidence="4">Sphingolipid metabolism.</text>
</comment>
<comment type="subcellular location">
    <subcellularLocation>
        <location evidence="2">Endoplasmic reticulum membrane</location>
        <topology evidence="2">Multi-pass membrane protein</topology>
    </subcellularLocation>
    <subcellularLocation>
        <location evidence="1">Nucleus</location>
    </subcellularLocation>
</comment>
<keyword evidence="9" id="KW-0443">Lipid metabolism</keyword>
<gene>
    <name evidence="17" type="primary">LOC113202527</name>
</gene>
<evidence type="ECO:0000256" key="11">
    <source>
        <dbReference type="ARBA" id="ARBA00049036"/>
    </source>
</evidence>
<dbReference type="InterPro" id="IPR016439">
    <property type="entry name" value="Lag1/Lac1-like"/>
</dbReference>
<keyword evidence="8 14" id="KW-1133">Transmembrane helix</keyword>
<feature type="transmembrane region" description="Helical" evidence="14">
    <location>
        <begin position="182"/>
        <end position="201"/>
    </location>
</feature>
<dbReference type="OrthoDB" id="537032at2759"/>
<evidence type="ECO:0000256" key="4">
    <source>
        <dbReference type="ARBA" id="ARBA00004991"/>
    </source>
</evidence>
<evidence type="ECO:0000256" key="6">
    <source>
        <dbReference type="ARBA" id="ARBA00022692"/>
    </source>
</evidence>
<evidence type="ECO:0000256" key="1">
    <source>
        <dbReference type="ARBA" id="ARBA00004123"/>
    </source>
</evidence>
<evidence type="ECO:0000256" key="13">
    <source>
        <dbReference type="SAM" id="MobiDB-lite"/>
    </source>
</evidence>
<feature type="transmembrane region" description="Helical" evidence="14">
    <location>
        <begin position="263"/>
        <end position="285"/>
    </location>
</feature>
<sequence>MDLLNAFSEKFWDKDIWLPPNVTWADFKPNDKYVYCDHRHLLYPFPMALVMLLLRFAFEKYWLAPIGISLGIKYKRAKKAPPNDILEKAHQSKEKLKHKQITGLAKQLDWPERKVERWLRVRRTQDKPTTLVKFCENSWRCTYYVLSFTFGIFVLWDKPWLWDIKQCWVGYPLEQSLTNDVWWYYMISMSFYYSLCISQFFDVKRKDFWQMFIHHIATVTLMSLSWVCNLYRAGTLVLVVHDCADIFLDAAKMAKYASLSKICDILLGVFTVLWIVTRIGIYPFWIIYSTSVTAPDMVAIFPAYYIFNSLLILLLVLHVIWTYLILRVVYNSILMGSMDKDIRSSSSEELSESSGGSQSLKD</sequence>
<dbReference type="GO" id="GO:0050291">
    <property type="term" value="F:sphingosine N-acyltransferase activity"/>
    <property type="evidence" value="ECO:0007669"/>
    <property type="project" value="InterPro"/>
</dbReference>
<evidence type="ECO:0000256" key="9">
    <source>
        <dbReference type="ARBA" id="ARBA00023098"/>
    </source>
</evidence>
<evidence type="ECO:0000256" key="12">
    <source>
        <dbReference type="PROSITE-ProRule" id="PRU00205"/>
    </source>
</evidence>
<feature type="compositionally biased region" description="Low complexity" evidence="13">
    <location>
        <begin position="344"/>
        <end position="362"/>
    </location>
</feature>